<evidence type="ECO:0000313" key="1">
    <source>
        <dbReference type="EMBL" id="MDQ0684843.1"/>
    </source>
</evidence>
<comment type="caution">
    <text evidence="1">The sequence shown here is derived from an EMBL/GenBank/DDBJ whole genome shotgun (WGS) entry which is preliminary data.</text>
</comment>
<reference evidence="1 2" key="1">
    <citation type="submission" date="2023-07" db="EMBL/GenBank/DDBJ databases">
        <title>Comparative genomics of wheat-associated soil bacteria to identify genetic determinants of phenazine resistance.</title>
        <authorList>
            <person name="Mouncey N."/>
        </authorList>
    </citation>
    <scope>NUCLEOTIDE SEQUENCE [LARGE SCALE GENOMIC DNA]</scope>
    <source>
        <strain evidence="1 2">W4I19-2</strain>
    </source>
</reference>
<proteinExistence type="predicted"/>
<dbReference type="EMBL" id="JAUSYA010000001">
    <property type="protein sequence ID" value="MDQ0684843.1"/>
    <property type="molecule type" value="Genomic_DNA"/>
</dbReference>
<gene>
    <name evidence="1" type="ORF">QFZ56_003806</name>
</gene>
<keyword evidence="2" id="KW-1185">Reference proteome</keyword>
<dbReference type="RefSeq" id="WP_307044315.1">
    <property type="nucleotide sequence ID" value="NZ_JAUSYA010000001.1"/>
</dbReference>
<dbReference type="Proteomes" id="UP001243364">
    <property type="component" value="Unassembled WGS sequence"/>
</dbReference>
<name>A0ABU0Q2E7_STRAH</name>
<organism evidence="1 2">
    <name type="scientific">Streptomyces achromogenes</name>
    <dbReference type="NCBI Taxonomy" id="67255"/>
    <lineage>
        <taxon>Bacteria</taxon>
        <taxon>Bacillati</taxon>
        <taxon>Actinomycetota</taxon>
        <taxon>Actinomycetes</taxon>
        <taxon>Kitasatosporales</taxon>
        <taxon>Streptomycetaceae</taxon>
        <taxon>Streptomyces</taxon>
    </lineage>
</organism>
<evidence type="ECO:0000313" key="2">
    <source>
        <dbReference type="Proteomes" id="UP001243364"/>
    </source>
</evidence>
<protein>
    <submittedName>
        <fullName evidence="1">Uncharacterized protein</fullName>
    </submittedName>
</protein>
<accession>A0ABU0Q2E7</accession>
<sequence>MQNRTESGDARELRVLLEAVLEAVAIPYPATVGDGEVHDRILSDRVMHARVALEGVLRRGDEPGWSAEYLRIKLAEIPATGYRAAGEGR</sequence>